<sequence>MLTGLVGKTQSKDVKYYNLEVIISVGYRVKKRFKGSCSVSSGHCIRLLQPSHSTPSAIAFDSFSYRI</sequence>
<proteinExistence type="predicted"/>
<accession>A0A3R6E7C8</accession>
<comment type="caution">
    <text evidence="1">The sequence shown here is derived from an EMBL/GenBank/DDBJ whole genome shotgun (WGS) entry which is preliminary data.</text>
</comment>
<name>A0A3R6E7C8_9BACT</name>
<gene>
    <name evidence="1" type="ORF">DW250_13445</name>
</gene>
<dbReference type="EMBL" id="QRIN01000073">
    <property type="protein sequence ID" value="RHG63237.1"/>
    <property type="molecule type" value="Genomic_DNA"/>
</dbReference>
<dbReference type="AlphaFoldDB" id="A0A3R6E7C8"/>
<organism evidence="1 2">
    <name type="scientific">Segatella copri</name>
    <dbReference type="NCBI Taxonomy" id="165179"/>
    <lineage>
        <taxon>Bacteria</taxon>
        <taxon>Pseudomonadati</taxon>
        <taxon>Bacteroidota</taxon>
        <taxon>Bacteroidia</taxon>
        <taxon>Bacteroidales</taxon>
        <taxon>Prevotellaceae</taxon>
        <taxon>Segatella</taxon>
    </lineage>
</organism>
<evidence type="ECO:0000313" key="2">
    <source>
        <dbReference type="Proteomes" id="UP000286501"/>
    </source>
</evidence>
<reference evidence="1 2" key="1">
    <citation type="submission" date="2018-08" db="EMBL/GenBank/DDBJ databases">
        <title>A genome reference for cultivated species of the human gut microbiota.</title>
        <authorList>
            <person name="Zou Y."/>
            <person name="Xue W."/>
            <person name="Luo G."/>
        </authorList>
    </citation>
    <scope>NUCLEOTIDE SEQUENCE [LARGE SCALE GENOMIC DNA]</scope>
    <source>
        <strain evidence="1 2">AM22-1</strain>
    </source>
</reference>
<evidence type="ECO:0000313" key="1">
    <source>
        <dbReference type="EMBL" id="RHG63237.1"/>
    </source>
</evidence>
<dbReference type="Proteomes" id="UP000286501">
    <property type="component" value="Unassembled WGS sequence"/>
</dbReference>
<protein>
    <submittedName>
        <fullName evidence="1">Uncharacterized protein</fullName>
    </submittedName>
</protein>